<dbReference type="Pfam" id="PF00454">
    <property type="entry name" value="PI3_PI4_kinase"/>
    <property type="match status" value="1"/>
</dbReference>
<keyword evidence="9 14" id="KW-0418">Kinase</keyword>
<evidence type="ECO:0000256" key="14">
    <source>
        <dbReference type="RuleBase" id="RU365027"/>
    </source>
</evidence>
<dbReference type="Pfam" id="PF11640">
    <property type="entry name" value="TAN"/>
    <property type="match status" value="1"/>
</dbReference>
<accession>A0A165UB82</accession>
<dbReference type="PROSITE" id="PS00916">
    <property type="entry name" value="PI3_4_KINASE_2"/>
    <property type="match status" value="1"/>
</dbReference>
<dbReference type="OrthoDB" id="381190at2759"/>
<dbReference type="InParanoid" id="A0A165UB82"/>
<comment type="similarity">
    <text evidence="2 14">Belongs to the PI3/PI4-kinase family. ATM subfamily.</text>
</comment>
<dbReference type="Pfam" id="PF02260">
    <property type="entry name" value="FATC"/>
    <property type="match status" value="1"/>
</dbReference>
<evidence type="ECO:0000256" key="3">
    <source>
        <dbReference type="ARBA" id="ARBA00012513"/>
    </source>
</evidence>
<dbReference type="GO" id="GO:0005634">
    <property type="term" value="C:nucleus"/>
    <property type="evidence" value="ECO:0007669"/>
    <property type="project" value="UniProtKB-SubCell"/>
</dbReference>
<evidence type="ECO:0000259" key="17">
    <source>
        <dbReference type="PROSITE" id="PS51189"/>
    </source>
</evidence>
<dbReference type="InterPro" id="IPR011009">
    <property type="entry name" value="Kinase-like_dom_sf"/>
</dbReference>
<evidence type="ECO:0000256" key="5">
    <source>
        <dbReference type="ARBA" id="ARBA00022527"/>
    </source>
</evidence>
<dbReference type="InterPro" id="IPR036940">
    <property type="entry name" value="PI3/4_kinase_cat_sf"/>
</dbReference>
<feature type="domain" description="FAT" evidence="17">
    <location>
        <begin position="1981"/>
        <end position="2580"/>
    </location>
</feature>
<dbReference type="SUPFAM" id="SSF56112">
    <property type="entry name" value="Protein kinase-like (PK-like)"/>
    <property type="match status" value="1"/>
</dbReference>
<comment type="catalytic activity">
    <reaction evidence="13">
        <text>L-seryl-[protein] + ATP = O-phospho-L-seryl-[protein] + ADP + H(+)</text>
        <dbReference type="Rhea" id="RHEA:17989"/>
        <dbReference type="Rhea" id="RHEA-COMP:9863"/>
        <dbReference type="Rhea" id="RHEA-COMP:11604"/>
        <dbReference type="ChEBI" id="CHEBI:15378"/>
        <dbReference type="ChEBI" id="CHEBI:29999"/>
        <dbReference type="ChEBI" id="CHEBI:30616"/>
        <dbReference type="ChEBI" id="CHEBI:83421"/>
        <dbReference type="ChEBI" id="CHEBI:456216"/>
        <dbReference type="EC" id="2.7.11.1"/>
    </reaction>
</comment>
<feature type="domain" description="PI3K/PI4K catalytic" evidence="16">
    <location>
        <begin position="2703"/>
        <end position="3018"/>
    </location>
</feature>
<evidence type="ECO:0000313" key="19">
    <source>
        <dbReference type="EMBL" id="KZT27904.1"/>
    </source>
</evidence>
<evidence type="ECO:0000256" key="15">
    <source>
        <dbReference type="SAM" id="MobiDB-lite"/>
    </source>
</evidence>
<feature type="compositionally biased region" description="Basic and acidic residues" evidence="15">
    <location>
        <begin position="183"/>
        <end position="202"/>
    </location>
</feature>
<comment type="subcellular location">
    <subcellularLocation>
        <location evidence="14">Chromosome</location>
        <location evidence="14">Telomere</location>
    </subcellularLocation>
    <subcellularLocation>
        <location evidence="1 14">Nucleus</location>
    </subcellularLocation>
</comment>
<keyword evidence="6 14" id="KW-0808">Transferase</keyword>
<dbReference type="GO" id="GO:0006325">
    <property type="term" value="P:chromatin organization"/>
    <property type="evidence" value="ECO:0007669"/>
    <property type="project" value="UniProtKB-KW"/>
</dbReference>
<evidence type="ECO:0000313" key="20">
    <source>
        <dbReference type="Proteomes" id="UP000076761"/>
    </source>
</evidence>
<comment type="function">
    <text evidence="14">Serine/threonine protein kinase which activates checkpoint signaling upon genotoxic stresses such as ionizing radiation (IR), ultraviolet light (UV), or DNA replication stalling, thereby acting as a DNA damage sensor. Recognizes the substrate consensus sequence [ST]-Q. Phosphorylates histone H2A to form H2AS128ph (gamma-H2A) at sites of DNA damage, involved in the regulation of DNA damage response mechanism. Required for the control of telomere length and genome stability.</text>
</comment>
<comment type="catalytic activity">
    <reaction evidence="12 14">
        <text>L-threonyl-[protein] + ATP = O-phospho-L-threonyl-[protein] + ADP + H(+)</text>
        <dbReference type="Rhea" id="RHEA:46608"/>
        <dbReference type="Rhea" id="RHEA-COMP:11060"/>
        <dbReference type="Rhea" id="RHEA-COMP:11605"/>
        <dbReference type="ChEBI" id="CHEBI:15378"/>
        <dbReference type="ChEBI" id="CHEBI:30013"/>
        <dbReference type="ChEBI" id="CHEBI:30616"/>
        <dbReference type="ChEBI" id="CHEBI:61977"/>
        <dbReference type="ChEBI" id="CHEBI:456216"/>
        <dbReference type="EC" id="2.7.11.1"/>
    </reaction>
</comment>
<dbReference type="InterPro" id="IPR000403">
    <property type="entry name" value="PI3/4_kinase_cat_dom"/>
</dbReference>
<evidence type="ECO:0000256" key="6">
    <source>
        <dbReference type="ARBA" id="ARBA00022679"/>
    </source>
</evidence>
<evidence type="ECO:0000256" key="11">
    <source>
        <dbReference type="ARBA" id="ARBA00023242"/>
    </source>
</evidence>
<dbReference type="PROSITE" id="PS51189">
    <property type="entry name" value="FAT"/>
    <property type="match status" value="1"/>
</dbReference>
<feature type="region of interest" description="Disordered" evidence="15">
    <location>
        <begin position="178"/>
        <end position="225"/>
    </location>
</feature>
<keyword evidence="14" id="KW-0156">Chromatin regulator</keyword>
<proteinExistence type="inferred from homology"/>
<dbReference type="EMBL" id="KV425560">
    <property type="protein sequence ID" value="KZT27904.1"/>
    <property type="molecule type" value="Genomic_DNA"/>
</dbReference>
<dbReference type="Gene3D" id="1.10.1070.11">
    <property type="entry name" value="Phosphatidylinositol 3-/4-kinase, catalytic domain"/>
    <property type="match status" value="1"/>
</dbReference>
<keyword evidence="5 14" id="KW-0723">Serine/threonine-protein kinase</keyword>
<dbReference type="InterPro" id="IPR014009">
    <property type="entry name" value="PIK_FAT"/>
</dbReference>
<dbReference type="PANTHER" id="PTHR37079:SF4">
    <property type="entry name" value="SERINE_THREONINE-PROTEIN KINASE ATM"/>
    <property type="match status" value="1"/>
</dbReference>
<evidence type="ECO:0000256" key="10">
    <source>
        <dbReference type="ARBA" id="ARBA00022840"/>
    </source>
</evidence>
<dbReference type="Gene3D" id="3.30.1010.10">
    <property type="entry name" value="Phosphatidylinositol 3-kinase Catalytic Subunit, Chain A, domain 4"/>
    <property type="match status" value="1"/>
</dbReference>
<dbReference type="GO" id="GO:0106310">
    <property type="term" value="F:protein serine kinase activity"/>
    <property type="evidence" value="ECO:0007669"/>
    <property type="project" value="RHEA"/>
</dbReference>
<dbReference type="CDD" id="cd05171">
    <property type="entry name" value="PIKKc_ATM"/>
    <property type="match status" value="1"/>
</dbReference>
<organism evidence="19 20">
    <name type="scientific">Neolentinus lepideus HHB14362 ss-1</name>
    <dbReference type="NCBI Taxonomy" id="1314782"/>
    <lineage>
        <taxon>Eukaryota</taxon>
        <taxon>Fungi</taxon>
        <taxon>Dikarya</taxon>
        <taxon>Basidiomycota</taxon>
        <taxon>Agaricomycotina</taxon>
        <taxon>Agaricomycetes</taxon>
        <taxon>Gloeophyllales</taxon>
        <taxon>Gloeophyllaceae</taxon>
        <taxon>Neolentinus</taxon>
    </lineage>
</organism>
<dbReference type="GO" id="GO:0006281">
    <property type="term" value="P:DNA repair"/>
    <property type="evidence" value="ECO:0007669"/>
    <property type="project" value="InterPro"/>
</dbReference>
<dbReference type="PROSITE" id="PS51190">
    <property type="entry name" value="FATC"/>
    <property type="match status" value="1"/>
</dbReference>
<sequence length="3079" mass="347529">MNNLKAVLAQLQSEKVRERQDGITQLKATFERDSAVVNLDKDGKGKAWLAVFQALFTAVALERTEVLNKNVLNAKSTTGNAARKRLGEAGAAVRWLAERSVDRMNRKVVNSLFSHLLNTLVYRNTMLLGPVALDYVKTLRCLVSWPPHLDHLDEDTWVRIVQLAFNVILDEENLNTELEEELSVPREDDSKMDLEYPSHDSGQDEDEQESSLAHQSKKRAAPSQKLFRATVARRTAHRPTRSVSPEQVELMTILSILLRSNAAPFLSKEHDYLPNAVLSRLRRFIEMYPSDSSLYHDCLHSISATLGHLSLNKIAAVHDFAVGTWDGLVDVMRTKNKKMKESLLSVLKVLFPYLTMTTADETNSGSLWSNGVARLWQVLEAEVGSRRGIEPLSLEALRLQLALLTDDDITEKPAGAFVAKTFRYGSQFNPSQALSWAVLELQADCLQKLLIFSESMRGSSLTSSRNDSKRARVQNPLATLLVSIQDEPQSTLRSYRLQVLLFFIDRHWSILHVDHQRAVIDLLNQYISVDDAVAQSWVFLCFAAIAYTQCHRGHLVPQPGTSTPYDRVVWDSVWTHLVRRANIVAVSRAACHAGYTILRAARHLVSPPSVLSEIETLAKDIDVQGPALPHDSVCAFLGMCLRIASQDIRLYRMQLEEKVLSWLVEVWRLDNSMRSASSMPVHAVDDVLDLLQTICGIAKRSHVVCRTLLPDCLMTRTVIEEESHSVIRDYMLNARFPPYSAVAVTQGVGNAVRSSSNLPNDRDHSSPDLIEPRARERRVSAFLLKLLEDVSVQWGTPQDIKLTAERARRDLDLVVTALLFEYCLVVNGVRNNRRVIQAACRVISQVRPLFTDGKLTDTERLSLLLGLEPLVLVTSKVQDDEAWETMLPPSDTTGIKRGVMRSLLQSSDGEAERLTVYRRRLLRLIWQSSDVQDAFNGVFHSLRDIAGVTLGSKTSFVKSTQSRSMADEDDFAAGGSRIQTPTARVLENISHDDSSSVCLDIVRSCTLVLAMAPMLQSPSHECTRDKELSDIFLDSGHAQFLAFSGPYFYNVRSKTLNITVPILDKFLDKFGELLVQYHYSRSEDLQVLAVEFLDSTSHVWLSRSEEALPPEDGNVACNVIELCRWLRNTLKDGKIRSWKTRDRLARFFDRYVAQDPQQAFWKSQPPDEEEEETVDILPAAIIPTLGSDADVRVRFRASVLNARLFRVAYLNNYDPLPLYSSITASLCRDLGSSEHMLTRLLCLGNIMVVSSAVRRGSFWHLLETCLGTQLYNAHIKTILLTVSERMGLSDLSQLFEVYASQIAYSIRQGEFDVLRFPPHLLGYADRRACADATFPAFSPTNLLAGGPISSIVHGKKLFANHCKAIQKTVEQGLWECFPDIVGHQVVFWTDEHGNGEDAKAEDLRQLLLDKVAEMHEPHNFDRHLYQRADRIIAAILRTFGDQDFSYNGVIVQALQAIGEEPVQEFRDLSRYRVLTDFPVHDPNLPSYSTTTILRSVNWVTRLVPQLHTEAVSYHLLHQLFADIQRCPLVNEQMRLLNGMLVWVATQAAHFRDATLLRTLINGATILLSQSDLARAAQSILEWAFDIYKKIPDRDPRFPNIIVRICCIAQDFVTDSRDETVSRLGIDLFKWIEGQVSMLAEVDSIHPQVLKALPAWPREPSSALASINDMVANDDLSSTLADHRMSGNKFRLVRRLREALGTVDGSRFGNTDFWRLKECIPLPESIQDCDTEAFAEMLVLAKGRIESFAIEQQASETLRSRHQRYGRKKDVDSGSHGTALAYRPVILTLLSLLDSASASRTDSAYRTLRLLLSVSSPSTLEGRNWSSDVRGELRFLQAHSVTPRVVVKRELRDLATDESLVNLSKDFTAWITAISKFLSDVLAARDPFFAQLCSILINDTEFAEEMLPILVHTVLEATRGKEHDSDARSILSRFLGDVLSLENVHTSSVRAIVDVVIHLRHFSPDVADALSYDKWLDLDYTLLSRSALKFGAYTTALLFLELSVEHSCLGEDSVDEQILYEIYSRIDEPDGFYGIKTRDLGQFLLKRFHHERQWDKAFKFHGARLEAGAAGHHDVEGIVRSLHSFGFHHLAIATPDVAIDGLTQTSSLIFNYDLGWRTETWDLPDQTEGKAIGVPLYRALRAVHRERDQRAVDFILHRGLREEIGRLRGLGDENLVEIREVARNLMCLSQVSKWRTPEILESIRRKSIAPGQWSMFYDIHSSFEFTDAENIMATRISLLRSAEQKEQRQQIGTMMSPFCKALKEVEKKCLVRLSAVARESHQLQVALNSVTRAQKLEDVPSLDVSEEFAQVLWLHKEQKLAVQLLKGLLDSTVSPGTEAISNESRALLLARLGTWTSEACLEKPTDILSRYFDPAVACLSERGTSGSPNSHAVVYQQCAMFAERQYHAILRSDDAIRWKVYMDRKTQEIKQREWEMKKIAPGTTQYITLKHEQDKAEKVLQLDEERWQRHQSALDAFIQQAVDMHSRYLEVSDEFDDDGSIRLCSLWFSNFDNEALQSRIRSALDRVPSRKFVFLSHQLAARLSKAHSDAGGQGNLQVLLGRMCREHPFHSLYQVFCLRAEQAASQSQSQSGATSRRHSSRHESPSSQLDRAIAATDIFERLRGDTSCSRRMERIEILCNASLQWAKYPIKKNSKYDRSQKAPFQVPDNLLIRQIHDLEVPVMTAETPVDPTMQYSRCVWISHYETTFETAGGVNLPKIINCIGSDGEKYKQLFKGEGGDDLRQDAVMEQVFDLVNIVLRRDVETRKRDLNVRGYKVIPLASQAGVIQFVKNTTPLQSWLFAAHIRYRPQDMTHKEIHGQLVAKRKQCGGQAEPLVSLFLEIRGRFKPVMRHYFTEKHKNPMSWFSKRLNYTRSVATTSIVGHVLGLGDRHTSNILLDNGTGQVVHIDLGIAFDQGKLLPVPERVPFRMTADMVDGMGMTGTQGVFQRCAEETLRVLRDGSEVIMTVLEVFKHDPLHSWTASELKIKRMQGESAPTFPDGTRINIGIDMLSGSADEAADRALTSVAKKLDKSLSVEYTVNDLIAQATDPVNLATIFPGEDKYSDSSLETDALPVGWGPHY</sequence>
<keyword evidence="14" id="KW-0158">Chromosome</keyword>
<dbReference type="InterPro" id="IPR038980">
    <property type="entry name" value="ATM_plant"/>
</dbReference>
<keyword evidence="7 14" id="KW-0547">Nucleotide-binding</keyword>
<dbReference type="STRING" id="1314782.A0A165UB82"/>
<evidence type="ECO:0000256" key="8">
    <source>
        <dbReference type="ARBA" id="ARBA00022763"/>
    </source>
</evidence>
<evidence type="ECO:0000256" key="9">
    <source>
        <dbReference type="ARBA" id="ARBA00022777"/>
    </source>
</evidence>
<keyword evidence="11 14" id="KW-0539">Nucleus</keyword>
<dbReference type="GO" id="GO:0000781">
    <property type="term" value="C:chromosome, telomeric region"/>
    <property type="evidence" value="ECO:0007669"/>
    <property type="project" value="UniProtKB-SubCell"/>
</dbReference>
<evidence type="ECO:0000256" key="4">
    <source>
        <dbReference type="ARBA" id="ARBA00014619"/>
    </source>
</evidence>
<evidence type="ECO:0000259" key="18">
    <source>
        <dbReference type="PROSITE" id="PS51190"/>
    </source>
</evidence>
<evidence type="ECO:0000256" key="2">
    <source>
        <dbReference type="ARBA" id="ARBA00010769"/>
    </source>
</evidence>
<dbReference type="SMART" id="SM01342">
    <property type="entry name" value="TAN"/>
    <property type="match status" value="1"/>
</dbReference>
<dbReference type="PANTHER" id="PTHR37079">
    <property type="entry name" value="SERINE/THREONINE-PROTEIN KINASE ATM"/>
    <property type="match status" value="1"/>
</dbReference>
<reference evidence="19 20" key="1">
    <citation type="journal article" date="2016" name="Mol. Biol. Evol.">
        <title>Comparative Genomics of Early-Diverging Mushroom-Forming Fungi Provides Insights into the Origins of Lignocellulose Decay Capabilities.</title>
        <authorList>
            <person name="Nagy L.G."/>
            <person name="Riley R."/>
            <person name="Tritt A."/>
            <person name="Adam C."/>
            <person name="Daum C."/>
            <person name="Floudas D."/>
            <person name="Sun H."/>
            <person name="Yadav J.S."/>
            <person name="Pangilinan J."/>
            <person name="Larsson K.H."/>
            <person name="Matsuura K."/>
            <person name="Barry K."/>
            <person name="Labutti K."/>
            <person name="Kuo R."/>
            <person name="Ohm R.A."/>
            <person name="Bhattacharya S.S."/>
            <person name="Shirouzu T."/>
            <person name="Yoshinaga Y."/>
            <person name="Martin F.M."/>
            <person name="Grigoriev I.V."/>
            <person name="Hibbett D.S."/>
        </authorList>
    </citation>
    <scope>NUCLEOTIDE SEQUENCE [LARGE SCALE GENOMIC DNA]</scope>
    <source>
        <strain evidence="19 20">HHB14362 ss-1</strain>
    </source>
</reference>
<keyword evidence="14" id="KW-0779">Telomere</keyword>
<evidence type="ECO:0000256" key="1">
    <source>
        <dbReference type="ARBA" id="ARBA00004123"/>
    </source>
</evidence>
<name>A0A165UB82_9AGAM</name>
<evidence type="ECO:0000256" key="12">
    <source>
        <dbReference type="ARBA" id="ARBA00047899"/>
    </source>
</evidence>
<feature type="region of interest" description="Disordered" evidence="15">
    <location>
        <begin position="2586"/>
        <end position="2608"/>
    </location>
</feature>
<dbReference type="Proteomes" id="UP000076761">
    <property type="component" value="Unassembled WGS sequence"/>
</dbReference>
<feature type="domain" description="FATC" evidence="18">
    <location>
        <begin position="3030"/>
        <end position="3079"/>
    </location>
</feature>
<dbReference type="SMART" id="SM00146">
    <property type="entry name" value="PI3Kc"/>
    <property type="match status" value="1"/>
</dbReference>
<evidence type="ECO:0000259" key="16">
    <source>
        <dbReference type="PROSITE" id="PS50290"/>
    </source>
</evidence>
<protein>
    <recommendedName>
        <fullName evidence="4 14">Serine/threonine-protein kinase Tel1</fullName>
        <ecNumber evidence="3 14">2.7.11.1</ecNumber>
    </recommendedName>
</protein>
<dbReference type="InterPro" id="IPR044107">
    <property type="entry name" value="PIKKc_ATM"/>
</dbReference>
<dbReference type="InterPro" id="IPR018936">
    <property type="entry name" value="PI3/4_kinase_CS"/>
</dbReference>
<dbReference type="GO" id="GO:0004674">
    <property type="term" value="F:protein serine/threonine kinase activity"/>
    <property type="evidence" value="ECO:0007669"/>
    <property type="project" value="UniProtKB-KW"/>
</dbReference>
<keyword evidence="8 14" id="KW-0227">DNA damage</keyword>
<evidence type="ECO:0000256" key="7">
    <source>
        <dbReference type="ARBA" id="ARBA00022741"/>
    </source>
</evidence>
<keyword evidence="20" id="KW-1185">Reference proteome</keyword>
<dbReference type="EC" id="2.7.11.1" evidence="3 14"/>
<dbReference type="InterPro" id="IPR021668">
    <property type="entry name" value="TAN"/>
</dbReference>
<dbReference type="GO" id="GO:0005524">
    <property type="term" value="F:ATP binding"/>
    <property type="evidence" value="ECO:0007669"/>
    <property type="project" value="UniProtKB-KW"/>
</dbReference>
<dbReference type="GO" id="GO:0035556">
    <property type="term" value="P:intracellular signal transduction"/>
    <property type="evidence" value="ECO:0007669"/>
    <property type="project" value="UniProtKB-ARBA"/>
</dbReference>
<keyword evidence="10 14" id="KW-0067">ATP-binding</keyword>
<evidence type="ECO:0000256" key="13">
    <source>
        <dbReference type="ARBA" id="ARBA00048679"/>
    </source>
</evidence>
<gene>
    <name evidence="19" type="ORF">NEOLEDRAFT_1059985</name>
</gene>
<dbReference type="PROSITE" id="PS50290">
    <property type="entry name" value="PI3_4_KINASE_3"/>
    <property type="match status" value="1"/>
</dbReference>
<dbReference type="InterPro" id="IPR003152">
    <property type="entry name" value="FATC_dom"/>
</dbReference>